<evidence type="ECO:0000256" key="2">
    <source>
        <dbReference type="ARBA" id="ARBA00022741"/>
    </source>
</evidence>
<dbReference type="AlphaFoldDB" id="A0A3B0X4F5"/>
<evidence type="ECO:0000256" key="5">
    <source>
        <dbReference type="ARBA" id="ARBA00022806"/>
    </source>
</evidence>
<dbReference type="PANTHER" id="PTHR11070">
    <property type="entry name" value="UVRD / RECB / PCRA DNA HELICASE FAMILY MEMBER"/>
    <property type="match status" value="1"/>
</dbReference>
<evidence type="ECO:0000259" key="13">
    <source>
        <dbReference type="PROSITE" id="PS51198"/>
    </source>
</evidence>
<reference evidence="15" key="1">
    <citation type="submission" date="2018-06" db="EMBL/GenBank/DDBJ databases">
        <authorList>
            <person name="Zhirakovskaya E."/>
        </authorList>
    </citation>
    <scope>NUCLEOTIDE SEQUENCE</scope>
</reference>
<feature type="domain" description="UvrD-like helicase C-terminal" evidence="14">
    <location>
        <begin position="294"/>
        <end position="572"/>
    </location>
</feature>
<comment type="similarity">
    <text evidence="1">Belongs to the helicase family. UvrD subfamily.</text>
</comment>
<keyword evidence="7" id="KW-0238">DNA-binding</keyword>
<evidence type="ECO:0000256" key="10">
    <source>
        <dbReference type="ARBA" id="ARBA00034617"/>
    </source>
</evidence>
<evidence type="ECO:0000256" key="12">
    <source>
        <dbReference type="ARBA" id="ARBA00048988"/>
    </source>
</evidence>
<comment type="catalytic activity">
    <reaction evidence="12">
        <text>ATP + H2O = ADP + phosphate + H(+)</text>
        <dbReference type="Rhea" id="RHEA:13065"/>
        <dbReference type="ChEBI" id="CHEBI:15377"/>
        <dbReference type="ChEBI" id="CHEBI:15378"/>
        <dbReference type="ChEBI" id="CHEBI:30616"/>
        <dbReference type="ChEBI" id="CHEBI:43474"/>
        <dbReference type="ChEBI" id="CHEBI:456216"/>
        <dbReference type="EC" id="5.6.2.4"/>
    </reaction>
</comment>
<evidence type="ECO:0000259" key="14">
    <source>
        <dbReference type="PROSITE" id="PS51217"/>
    </source>
</evidence>
<dbReference type="Gene3D" id="1.10.10.160">
    <property type="match status" value="1"/>
</dbReference>
<evidence type="ECO:0000256" key="9">
    <source>
        <dbReference type="ARBA" id="ARBA00023235"/>
    </source>
</evidence>
<evidence type="ECO:0000256" key="11">
    <source>
        <dbReference type="ARBA" id="ARBA00034808"/>
    </source>
</evidence>
<accession>A0A3B0X4F5</accession>
<dbReference type="CDD" id="cd18807">
    <property type="entry name" value="SF1_C_UvrD"/>
    <property type="match status" value="1"/>
</dbReference>
<dbReference type="GO" id="GO:0016887">
    <property type="term" value="F:ATP hydrolysis activity"/>
    <property type="evidence" value="ECO:0007669"/>
    <property type="project" value="RHEA"/>
</dbReference>
<dbReference type="PROSITE" id="PS51198">
    <property type="entry name" value="UVRD_HELICASE_ATP_BIND"/>
    <property type="match status" value="1"/>
</dbReference>
<dbReference type="Pfam" id="PF13361">
    <property type="entry name" value="UvrD_C"/>
    <property type="match status" value="1"/>
</dbReference>
<keyword evidence="3" id="KW-0227">DNA damage</keyword>
<keyword evidence="6" id="KW-0067">ATP-binding</keyword>
<dbReference type="FunFam" id="1.10.10.160:FF:000001">
    <property type="entry name" value="ATP-dependent DNA helicase"/>
    <property type="match status" value="1"/>
</dbReference>
<dbReference type="InterPro" id="IPR014016">
    <property type="entry name" value="UvrD-like_ATP-bd"/>
</dbReference>
<evidence type="ECO:0000256" key="8">
    <source>
        <dbReference type="ARBA" id="ARBA00023204"/>
    </source>
</evidence>
<evidence type="ECO:0000256" key="1">
    <source>
        <dbReference type="ARBA" id="ARBA00009922"/>
    </source>
</evidence>
<dbReference type="Gene3D" id="1.10.486.10">
    <property type="entry name" value="PCRA, domain 4"/>
    <property type="match status" value="1"/>
</dbReference>
<evidence type="ECO:0000256" key="7">
    <source>
        <dbReference type="ARBA" id="ARBA00023125"/>
    </source>
</evidence>
<dbReference type="GO" id="GO:0003677">
    <property type="term" value="F:DNA binding"/>
    <property type="evidence" value="ECO:0007669"/>
    <property type="project" value="UniProtKB-KW"/>
</dbReference>
<dbReference type="Gene3D" id="3.40.50.300">
    <property type="entry name" value="P-loop containing nucleotide triphosphate hydrolases"/>
    <property type="match status" value="2"/>
</dbReference>
<organism evidence="15">
    <name type="scientific">hydrothermal vent metagenome</name>
    <dbReference type="NCBI Taxonomy" id="652676"/>
    <lineage>
        <taxon>unclassified sequences</taxon>
        <taxon>metagenomes</taxon>
        <taxon>ecological metagenomes</taxon>
    </lineage>
</organism>
<evidence type="ECO:0000313" key="15">
    <source>
        <dbReference type="EMBL" id="VAW56459.1"/>
    </source>
</evidence>
<dbReference type="FunFam" id="1.10.486.10:FF:000003">
    <property type="entry name" value="ATP-dependent DNA helicase"/>
    <property type="match status" value="1"/>
</dbReference>
<dbReference type="InterPro" id="IPR000212">
    <property type="entry name" value="DNA_helicase_UvrD/REP"/>
</dbReference>
<dbReference type="EMBL" id="UOFF01000233">
    <property type="protein sequence ID" value="VAW56459.1"/>
    <property type="molecule type" value="Genomic_DNA"/>
</dbReference>
<dbReference type="Pfam" id="PF00580">
    <property type="entry name" value="UvrD-helicase"/>
    <property type="match status" value="1"/>
</dbReference>
<keyword evidence="4 15" id="KW-0378">Hydrolase</keyword>
<name>A0A3B0X4F5_9ZZZZ</name>
<dbReference type="EC" id="5.6.2.4" evidence="11"/>
<dbReference type="InterPro" id="IPR013986">
    <property type="entry name" value="DExx_box_DNA_helicase_dom_sf"/>
</dbReference>
<dbReference type="GO" id="GO:0033202">
    <property type="term" value="C:DNA helicase complex"/>
    <property type="evidence" value="ECO:0007669"/>
    <property type="project" value="TreeGrafter"/>
</dbReference>
<comment type="catalytic activity">
    <reaction evidence="10">
        <text>Couples ATP hydrolysis with the unwinding of duplex DNA by translocating in the 3'-5' direction.</text>
        <dbReference type="EC" id="5.6.2.4"/>
    </reaction>
</comment>
<dbReference type="GO" id="GO:0005829">
    <property type="term" value="C:cytosol"/>
    <property type="evidence" value="ECO:0007669"/>
    <property type="project" value="TreeGrafter"/>
</dbReference>
<evidence type="ECO:0000256" key="3">
    <source>
        <dbReference type="ARBA" id="ARBA00022763"/>
    </source>
</evidence>
<dbReference type="GO" id="GO:0005524">
    <property type="term" value="F:ATP binding"/>
    <property type="evidence" value="ECO:0007669"/>
    <property type="project" value="UniProtKB-KW"/>
</dbReference>
<keyword evidence="2" id="KW-0547">Nucleotide-binding</keyword>
<keyword evidence="5 15" id="KW-0347">Helicase</keyword>
<dbReference type="PROSITE" id="PS51217">
    <property type="entry name" value="UVRD_HELICASE_CTER"/>
    <property type="match status" value="1"/>
</dbReference>
<sequence length="731" mass="82839">MLFMDVSHILDDLNDAQREAVTAPPGPMLILAGAGSGKTRVLVHRMTWLIQVEDVSPFSLMAVTFTNKAASEMRSRVEQLQGIPPSGMWIGTFHGIAHRLLRAHWKEADLPQQFQILDSDDQYRMIRRVLKSLELDEARWVPRQIQGFINGRKDEGLRPQHVDAGADPIRQQLVSIYSAYEAACKRAGVIDFAELLLRSLELIRDNEDLHKHYRKRFHHILVDEFQDTNTIQYAWIRLLAADKNGRGAQLFVVGDDDQAIYGWRGAKVENILTFKHENPNTLVIRLEQNYRSTGNILNAANGLISHNEERMGKNLWTDGEDGNLIQLYAAFNEQDEARYIIDRIAEHVSNGNARADIAILYRSNAQSRVFEEQLISHAIPYRVYGGLRFFERAEIRDALSYLRLINNRIDDPAFERIVNHPTRGIGNKTLDTIREAAQLADASLWQASLELIASGSLTARAQGALDGFIQLINKLRSETEAVELHEQFEHVIQASGLITHYGKEKGEKAEARVENLEELVSAAKGFEFEQDEDAPLDPLTAFLTHAALEAGEGQAEAWEDCIQLMTLHSAKGLEFPLVFMCGMEEGLFPHARSAEEEGRLQEERRLCYVGITRARDQLVLSYAEQRRLYGKENYPMPSSFLREIPPEFIEEIRPKANFNSSSNTYSNKQNINSLHNNDSGFTIGQRVMHQKFGEGTILNYEGQGKSARVEVNFDQLGSKWLILSYANLSSI</sequence>
<dbReference type="SUPFAM" id="SSF52540">
    <property type="entry name" value="P-loop containing nucleoside triphosphate hydrolases"/>
    <property type="match status" value="1"/>
</dbReference>
<dbReference type="NCBIfam" id="NF008743">
    <property type="entry name" value="PRK11773.1"/>
    <property type="match status" value="1"/>
</dbReference>
<dbReference type="PANTHER" id="PTHR11070:SF2">
    <property type="entry name" value="ATP-DEPENDENT DNA HELICASE SRS2"/>
    <property type="match status" value="1"/>
</dbReference>
<proteinExistence type="inferred from homology"/>
<feature type="domain" description="UvrD-like helicase ATP-binding" evidence="13">
    <location>
        <begin position="11"/>
        <end position="293"/>
    </location>
</feature>
<dbReference type="InterPro" id="IPR027417">
    <property type="entry name" value="P-loop_NTPase"/>
</dbReference>
<dbReference type="FunFam" id="3.40.50.300:FF:001201">
    <property type="entry name" value="ATP-dependent DNA helicase UvrD2"/>
    <property type="match status" value="1"/>
</dbReference>
<evidence type="ECO:0000256" key="4">
    <source>
        <dbReference type="ARBA" id="ARBA00022801"/>
    </source>
</evidence>
<gene>
    <name evidence="15" type="ORF">MNBD_GAMMA07-520</name>
</gene>
<keyword evidence="9" id="KW-0413">Isomerase</keyword>
<dbReference type="Pfam" id="PF21196">
    <property type="entry name" value="PcrA_UvrD_tudor"/>
    <property type="match status" value="1"/>
</dbReference>
<keyword evidence="8" id="KW-0234">DNA repair</keyword>
<dbReference type="CDD" id="cd17932">
    <property type="entry name" value="DEXQc_UvrD"/>
    <property type="match status" value="1"/>
</dbReference>
<dbReference type="GO" id="GO:0000725">
    <property type="term" value="P:recombinational repair"/>
    <property type="evidence" value="ECO:0007669"/>
    <property type="project" value="TreeGrafter"/>
</dbReference>
<dbReference type="GO" id="GO:0043138">
    <property type="term" value="F:3'-5' DNA helicase activity"/>
    <property type="evidence" value="ECO:0007669"/>
    <property type="project" value="UniProtKB-EC"/>
</dbReference>
<protein>
    <recommendedName>
        <fullName evidence="11">DNA 3'-5' helicase</fullName>
        <ecNumber evidence="11">5.6.2.4</ecNumber>
    </recommendedName>
</protein>
<dbReference type="InterPro" id="IPR014017">
    <property type="entry name" value="DNA_helicase_UvrD-like_C"/>
</dbReference>
<evidence type="ECO:0000256" key="6">
    <source>
        <dbReference type="ARBA" id="ARBA00022840"/>
    </source>
</evidence>